<evidence type="ECO:0000256" key="3">
    <source>
        <dbReference type="SAM" id="SignalP"/>
    </source>
</evidence>
<keyword evidence="5" id="KW-1185">Reference proteome</keyword>
<dbReference type="AlphaFoldDB" id="A0A9W6HL13"/>
<protein>
    <submittedName>
        <fullName evidence="4">ABC transporter extracellular-binding protein YurO</fullName>
    </submittedName>
</protein>
<evidence type="ECO:0000313" key="4">
    <source>
        <dbReference type="EMBL" id="GLJ95121.1"/>
    </source>
</evidence>
<feature type="chain" id="PRO_5040812843" evidence="3">
    <location>
        <begin position="26"/>
        <end position="428"/>
    </location>
</feature>
<evidence type="ECO:0000256" key="1">
    <source>
        <dbReference type="ARBA" id="ARBA00008520"/>
    </source>
</evidence>
<dbReference type="SUPFAM" id="SSF53850">
    <property type="entry name" value="Periplasmic binding protein-like II"/>
    <property type="match status" value="1"/>
</dbReference>
<accession>A0A9W6HL13</accession>
<dbReference type="Gene3D" id="3.40.190.10">
    <property type="entry name" value="Periplasmic binding protein-like II"/>
    <property type="match status" value="2"/>
</dbReference>
<keyword evidence="2" id="KW-0813">Transport</keyword>
<proteinExistence type="inferred from homology"/>
<dbReference type="PANTHER" id="PTHR43649">
    <property type="entry name" value="ARABINOSE-BINDING PROTEIN-RELATED"/>
    <property type="match status" value="1"/>
</dbReference>
<dbReference type="Pfam" id="PF01547">
    <property type="entry name" value="SBP_bac_1"/>
    <property type="match status" value="1"/>
</dbReference>
<name>A0A9W6HL13_9MICO</name>
<dbReference type="InterPro" id="IPR006059">
    <property type="entry name" value="SBP"/>
</dbReference>
<evidence type="ECO:0000313" key="5">
    <source>
        <dbReference type="Proteomes" id="UP001142291"/>
    </source>
</evidence>
<organism evidence="4 5">
    <name type="scientific">Microbacterium dextranolyticum</name>
    <dbReference type="NCBI Taxonomy" id="36806"/>
    <lineage>
        <taxon>Bacteria</taxon>
        <taxon>Bacillati</taxon>
        <taxon>Actinomycetota</taxon>
        <taxon>Actinomycetes</taxon>
        <taxon>Micrococcales</taxon>
        <taxon>Microbacteriaceae</taxon>
        <taxon>Microbacterium</taxon>
    </lineage>
</organism>
<dbReference type="Proteomes" id="UP001142291">
    <property type="component" value="Unassembled WGS sequence"/>
</dbReference>
<dbReference type="RefSeq" id="WP_204964629.1">
    <property type="nucleotide sequence ID" value="NZ_BAAAUR010000005.1"/>
</dbReference>
<reference evidence="4" key="1">
    <citation type="journal article" date="2014" name="Int. J. Syst. Evol. Microbiol.">
        <title>Complete genome sequence of Corynebacterium casei LMG S-19264T (=DSM 44701T), isolated from a smear-ripened cheese.</title>
        <authorList>
            <consortium name="US DOE Joint Genome Institute (JGI-PGF)"/>
            <person name="Walter F."/>
            <person name="Albersmeier A."/>
            <person name="Kalinowski J."/>
            <person name="Ruckert C."/>
        </authorList>
    </citation>
    <scope>NUCLEOTIDE SEQUENCE</scope>
    <source>
        <strain evidence="4">VKM Ac-1940</strain>
    </source>
</reference>
<dbReference type="InterPro" id="IPR050490">
    <property type="entry name" value="Bact_solute-bd_prot1"/>
</dbReference>
<sequence length="428" mass="46558">MRRTSRIAIAALAAAALVLPLSACAGSGSSGSGDGTVELSFFHRWPNEPKHSYYADVVAEFEKENPNITVKVENVLNDAYKDKIKVVAGSANAPDVMFTWSGSFVGELVKSDALMDLGPWLKEDKQFADSFYPSQLTPFQVDGTQYGLPVGMQSKLFFYNKDAFAKLGLQPPKTWDEFMTVLKTIKKSGQTPIEYGAQEQWTIAHYVGTLNQRTVDPKVFAADQDPKKGTFTDPGYVEALERFKELAGYMNSDMTAVGHEVARNAWIAGDAPIMYLQSAEVGYLKDVTFDYGTFNFPSVAGGKGDAGELTGAPEGFAISKNTKHPAEAKKFLEFLLSKQNGTAYAEKAGELSPVKGAVEEAKVPEISKELAKGIVDASAMTTWLDNAYDPQIVQAYLSETQLMLSGQQTPEGVMKAVQEAAQRVRDAS</sequence>
<reference evidence="4" key="2">
    <citation type="submission" date="2023-01" db="EMBL/GenBank/DDBJ databases">
        <authorList>
            <person name="Sun Q."/>
            <person name="Evtushenko L."/>
        </authorList>
    </citation>
    <scope>NUCLEOTIDE SEQUENCE</scope>
    <source>
        <strain evidence="4">VKM Ac-1940</strain>
    </source>
</reference>
<keyword evidence="3" id="KW-0732">Signal</keyword>
<feature type="signal peptide" evidence="3">
    <location>
        <begin position="1"/>
        <end position="25"/>
    </location>
</feature>
<comment type="similarity">
    <text evidence="1">Belongs to the bacterial solute-binding protein 1 family.</text>
</comment>
<comment type="caution">
    <text evidence="4">The sequence shown here is derived from an EMBL/GenBank/DDBJ whole genome shotgun (WGS) entry which is preliminary data.</text>
</comment>
<evidence type="ECO:0000256" key="2">
    <source>
        <dbReference type="ARBA" id="ARBA00022448"/>
    </source>
</evidence>
<gene>
    <name evidence="4" type="primary">yurO</name>
    <name evidence="4" type="ORF">GCM10017591_11830</name>
</gene>
<dbReference type="EMBL" id="BSER01000008">
    <property type="protein sequence ID" value="GLJ95121.1"/>
    <property type="molecule type" value="Genomic_DNA"/>
</dbReference>
<dbReference type="PANTHER" id="PTHR43649:SF29">
    <property type="entry name" value="OSMOPROTECTIVE COMPOUNDS-BINDING PROTEIN GGTB"/>
    <property type="match status" value="1"/>
</dbReference>